<accession>A0A7M7GHB1</accession>
<evidence type="ECO:0000313" key="9">
    <source>
        <dbReference type="Proteomes" id="UP000007110"/>
    </source>
</evidence>
<evidence type="ECO:0000313" key="8">
    <source>
        <dbReference type="EnsemblMetazoa" id="XP_003727234"/>
    </source>
</evidence>
<dbReference type="PROSITE" id="PS50262">
    <property type="entry name" value="G_PROTEIN_RECEP_F1_2"/>
    <property type="match status" value="1"/>
</dbReference>
<comment type="subcellular location">
    <subcellularLocation>
        <location evidence="1">Membrane</location>
    </subcellularLocation>
</comment>
<dbReference type="GeneID" id="100890298"/>
<comment type="similarity">
    <text evidence="5">Belongs to the G-protein coupled receptor 1 family.</text>
</comment>
<dbReference type="RefSeq" id="XP_003727234.2">
    <property type="nucleotide sequence ID" value="XM_003727186.2"/>
</dbReference>
<evidence type="ECO:0000256" key="3">
    <source>
        <dbReference type="ARBA" id="ARBA00022989"/>
    </source>
</evidence>
<feature type="transmembrane region" description="Helical" evidence="6">
    <location>
        <begin position="6"/>
        <end position="23"/>
    </location>
</feature>
<dbReference type="GO" id="GO:0004930">
    <property type="term" value="F:G protein-coupled receptor activity"/>
    <property type="evidence" value="ECO:0007669"/>
    <property type="project" value="UniProtKB-KW"/>
</dbReference>
<evidence type="ECO:0000256" key="1">
    <source>
        <dbReference type="ARBA" id="ARBA00004370"/>
    </source>
</evidence>
<feature type="transmembrane region" description="Helical" evidence="6">
    <location>
        <begin position="154"/>
        <end position="177"/>
    </location>
</feature>
<dbReference type="OrthoDB" id="5967704at2759"/>
<reference evidence="8" key="2">
    <citation type="submission" date="2021-01" db="UniProtKB">
        <authorList>
            <consortium name="EnsemblMetazoa"/>
        </authorList>
    </citation>
    <scope>IDENTIFICATION</scope>
</reference>
<feature type="transmembrane region" description="Helical" evidence="6">
    <location>
        <begin position="74"/>
        <end position="92"/>
    </location>
</feature>
<sequence length="236" mass="26692">MGLLGVFGNALVLLVIVVVRDLHDVANVLIGNQSLIDLLTSLLLLASFVAPLPPLPTNNPTIARFICAFWHSRYPFWSLIIAGSLNLTLMTLERYYAIVFPFHYHSRTKSARLKCLVALPWLSGFAFQQTFIWFTRVEQDQCLVLQFPNDATIIGFAFGAAFLEFVLPLAVMVFVYTSIFIKLKSTMEETFNKKTRKNRGTEKSVSQNCKTRRVNHRSLARSNVLKVLVTTHAQPN</sequence>
<dbReference type="Gene3D" id="1.20.1070.10">
    <property type="entry name" value="Rhodopsin 7-helix transmembrane proteins"/>
    <property type="match status" value="1"/>
</dbReference>
<dbReference type="Pfam" id="PF00001">
    <property type="entry name" value="7tm_1"/>
    <property type="match status" value="1"/>
</dbReference>
<keyword evidence="2 5" id="KW-0812">Transmembrane</keyword>
<protein>
    <recommendedName>
        <fullName evidence="7">G-protein coupled receptors family 1 profile domain-containing protein</fullName>
    </recommendedName>
</protein>
<dbReference type="PROSITE" id="PS00237">
    <property type="entry name" value="G_PROTEIN_RECEP_F1_1"/>
    <property type="match status" value="1"/>
</dbReference>
<dbReference type="InParanoid" id="A0A7M7GHB1"/>
<dbReference type="Proteomes" id="UP000007110">
    <property type="component" value="Unassembled WGS sequence"/>
</dbReference>
<dbReference type="InterPro" id="IPR017452">
    <property type="entry name" value="GPCR_Rhodpsn_7TM"/>
</dbReference>
<dbReference type="CDD" id="cd00637">
    <property type="entry name" value="7tm_classA_rhodopsin-like"/>
    <property type="match status" value="1"/>
</dbReference>
<dbReference type="EnsemblMetazoa" id="XM_003727186">
    <property type="protein sequence ID" value="XP_003727234"/>
    <property type="gene ID" value="LOC100890298"/>
</dbReference>
<evidence type="ECO:0000256" key="2">
    <source>
        <dbReference type="ARBA" id="ARBA00022692"/>
    </source>
</evidence>
<keyword evidence="5" id="KW-0675">Receptor</keyword>
<feature type="domain" description="G-protein coupled receptors family 1 profile" evidence="7">
    <location>
        <begin position="8"/>
        <end position="236"/>
    </location>
</feature>
<reference evidence="9" key="1">
    <citation type="submission" date="2015-02" db="EMBL/GenBank/DDBJ databases">
        <title>Genome sequencing for Strongylocentrotus purpuratus.</title>
        <authorList>
            <person name="Murali S."/>
            <person name="Liu Y."/>
            <person name="Vee V."/>
            <person name="English A."/>
            <person name="Wang M."/>
            <person name="Skinner E."/>
            <person name="Han Y."/>
            <person name="Muzny D.M."/>
            <person name="Worley K.C."/>
            <person name="Gibbs R.A."/>
        </authorList>
    </citation>
    <scope>NUCLEOTIDE SEQUENCE</scope>
</reference>
<organism evidence="8 9">
    <name type="scientific">Strongylocentrotus purpuratus</name>
    <name type="common">Purple sea urchin</name>
    <dbReference type="NCBI Taxonomy" id="7668"/>
    <lineage>
        <taxon>Eukaryota</taxon>
        <taxon>Metazoa</taxon>
        <taxon>Echinodermata</taxon>
        <taxon>Eleutherozoa</taxon>
        <taxon>Echinozoa</taxon>
        <taxon>Echinoidea</taxon>
        <taxon>Euechinoidea</taxon>
        <taxon>Echinacea</taxon>
        <taxon>Camarodonta</taxon>
        <taxon>Echinidea</taxon>
        <taxon>Strongylocentrotidae</taxon>
        <taxon>Strongylocentrotus</taxon>
    </lineage>
</organism>
<name>A0A7M7GHB1_STRPU</name>
<dbReference type="KEGG" id="spu:100890298"/>
<dbReference type="SUPFAM" id="SSF81321">
    <property type="entry name" value="Family A G protein-coupled receptor-like"/>
    <property type="match status" value="1"/>
</dbReference>
<evidence type="ECO:0000256" key="4">
    <source>
        <dbReference type="ARBA" id="ARBA00023136"/>
    </source>
</evidence>
<dbReference type="FunCoup" id="A0A7M7GHB1">
    <property type="interactions" value="1056"/>
</dbReference>
<keyword evidence="3 6" id="KW-1133">Transmembrane helix</keyword>
<dbReference type="GO" id="GO:0016020">
    <property type="term" value="C:membrane"/>
    <property type="evidence" value="ECO:0007669"/>
    <property type="project" value="UniProtKB-SubCell"/>
</dbReference>
<proteinExistence type="inferred from homology"/>
<evidence type="ECO:0000256" key="5">
    <source>
        <dbReference type="RuleBase" id="RU000688"/>
    </source>
</evidence>
<keyword evidence="9" id="KW-1185">Reference proteome</keyword>
<keyword evidence="5" id="KW-0297">G-protein coupled receptor</keyword>
<feature type="transmembrane region" description="Helical" evidence="6">
    <location>
        <begin position="35"/>
        <end position="54"/>
    </location>
</feature>
<dbReference type="PANTHER" id="PTHR45698">
    <property type="entry name" value="TRACE AMINE-ASSOCIATED RECEPTOR 19N-RELATED"/>
    <property type="match status" value="1"/>
</dbReference>
<dbReference type="PANTHER" id="PTHR45698:SF1">
    <property type="entry name" value="TRACE AMINE-ASSOCIATED RECEPTOR 13C-LIKE"/>
    <property type="match status" value="1"/>
</dbReference>
<keyword evidence="4 6" id="KW-0472">Membrane</keyword>
<dbReference type="PRINTS" id="PR00237">
    <property type="entry name" value="GPCRRHODOPSN"/>
</dbReference>
<dbReference type="InterPro" id="IPR000276">
    <property type="entry name" value="GPCR_Rhodpsn"/>
</dbReference>
<dbReference type="AlphaFoldDB" id="A0A7M7GHB1"/>
<keyword evidence="5" id="KW-0807">Transducer</keyword>
<evidence type="ECO:0000256" key="6">
    <source>
        <dbReference type="SAM" id="Phobius"/>
    </source>
</evidence>
<evidence type="ECO:0000259" key="7">
    <source>
        <dbReference type="PROSITE" id="PS50262"/>
    </source>
</evidence>